<dbReference type="InterPro" id="IPR051687">
    <property type="entry name" value="Peroxisomal_Beta-Oxidation"/>
</dbReference>
<accession>A1S5B8</accession>
<evidence type="ECO:0000313" key="4">
    <source>
        <dbReference type="Proteomes" id="UP000009175"/>
    </source>
</evidence>
<keyword evidence="2" id="KW-0560">Oxidoreductase</keyword>
<comment type="similarity">
    <text evidence="1">Belongs to the short-chain dehydrogenases/reductases (SDR) family.</text>
</comment>
<evidence type="ECO:0000256" key="2">
    <source>
        <dbReference type="ARBA" id="ARBA00023002"/>
    </source>
</evidence>
<dbReference type="Pfam" id="PF00106">
    <property type="entry name" value="adh_short"/>
    <property type="match status" value="1"/>
</dbReference>
<keyword evidence="4" id="KW-1185">Reference proteome</keyword>
<dbReference type="GO" id="GO:0016491">
    <property type="term" value="F:oxidoreductase activity"/>
    <property type="evidence" value="ECO:0007669"/>
    <property type="project" value="UniProtKB-KW"/>
</dbReference>
<protein>
    <submittedName>
        <fullName evidence="3">Oxidoreductase, short chain dehydrogenase/reductase family</fullName>
    </submittedName>
</protein>
<dbReference type="Proteomes" id="UP000009175">
    <property type="component" value="Chromosome"/>
</dbReference>
<reference evidence="3 4" key="1">
    <citation type="submission" date="2006-12" db="EMBL/GenBank/DDBJ databases">
        <title>Complete sequence of Shewanella amazonensis SB2B.</title>
        <authorList>
            <consortium name="US DOE Joint Genome Institute"/>
            <person name="Copeland A."/>
            <person name="Lucas S."/>
            <person name="Lapidus A."/>
            <person name="Barry K."/>
            <person name="Detter J.C."/>
            <person name="Glavina del Rio T."/>
            <person name="Hammon N."/>
            <person name="Israni S."/>
            <person name="Dalin E."/>
            <person name="Tice H."/>
            <person name="Pitluck S."/>
            <person name="Munk A.C."/>
            <person name="Brettin T."/>
            <person name="Bruce D."/>
            <person name="Han C."/>
            <person name="Tapia R."/>
            <person name="Gilna P."/>
            <person name="Schmutz J."/>
            <person name="Larimer F."/>
            <person name="Land M."/>
            <person name="Hauser L."/>
            <person name="Kyrpides N."/>
            <person name="Mikhailova N."/>
            <person name="Fredrickson J."/>
            <person name="Richardson P."/>
        </authorList>
    </citation>
    <scope>NUCLEOTIDE SEQUENCE [LARGE SCALE GENOMIC DNA]</scope>
    <source>
        <strain evidence="4">ATCC BAA-1098 / SB2B</strain>
    </source>
</reference>
<organism evidence="3 4">
    <name type="scientific">Shewanella amazonensis (strain ATCC BAA-1098 / SB2B)</name>
    <dbReference type="NCBI Taxonomy" id="326297"/>
    <lineage>
        <taxon>Bacteria</taxon>
        <taxon>Pseudomonadati</taxon>
        <taxon>Pseudomonadota</taxon>
        <taxon>Gammaproteobacteria</taxon>
        <taxon>Alteromonadales</taxon>
        <taxon>Shewanellaceae</taxon>
        <taxon>Shewanella</taxon>
    </lineage>
</organism>
<name>A1S5B8_SHEAM</name>
<dbReference type="SUPFAM" id="SSF51735">
    <property type="entry name" value="NAD(P)-binding Rossmann-fold domains"/>
    <property type="match status" value="1"/>
</dbReference>
<dbReference type="PANTHER" id="PTHR45024">
    <property type="entry name" value="DEHYDROGENASES, SHORT CHAIN"/>
    <property type="match status" value="1"/>
</dbReference>
<dbReference type="OrthoDB" id="9804774at2"/>
<dbReference type="HOGENOM" id="CLU_010194_14_0_6"/>
<dbReference type="KEGG" id="saz:Sama_1367"/>
<dbReference type="EMBL" id="CP000507">
    <property type="protein sequence ID" value="ABL99574.1"/>
    <property type="molecule type" value="Genomic_DNA"/>
</dbReference>
<proteinExistence type="inferred from homology"/>
<dbReference type="PANTHER" id="PTHR45024:SF2">
    <property type="entry name" value="SCP2 DOMAIN-CONTAINING PROTEIN"/>
    <property type="match status" value="1"/>
</dbReference>
<dbReference type="PRINTS" id="PR00081">
    <property type="entry name" value="GDHRDH"/>
</dbReference>
<dbReference type="AlphaFoldDB" id="A1S5B8"/>
<sequence length="298" mass="31803">MRFDNQTALISGAASGLGRAYALALAERGASVMLIDCLPEEAAEVQSLLKALDVMGAMSRYWSVDVGEPDAIEAWAAAFEASGAGVDLLINNAGMHTHGSFEHQSITAIRRQLQVDLLGSIALTHALWPGMMNRGYGRVVMSTGVSGLYGDLHQSAFACSKMALIGLVNGLAAEGLPRNVMVNSLCPLAHTAMTDAHLAPQVKPLFSKEIVTASMLFLLSAQAPSGRHLLAGGGSVSELCIAEHRYCYFESDLRTPEVIAAHWSDIANAWPIQKHANGEDQILAFARRAAHEQGIRLD</sequence>
<dbReference type="STRING" id="326297.Sama_1367"/>
<gene>
    <name evidence="3" type="ordered locus">Sama_1367</name>
</gene>
<dbReference type="InterPro" id="IPR036291">
    <property type="entry name" value="NAD(P)-bd_dom_sf"/>
</dbReference>
<dbReference type="InterPro" id="IPR002347">
    <property type="entry name" value="SDR_fam"/>
</dbReference>
<dbReference type="Gene3D" id="3.40.50.720">
    <property type="entry name" value="NAD(P)-binding Rossmann-like Domain"/>
    <property type="match status" value="1"/>
</dbReference>
<dbReference type="RefSeq" id="WP_011759482.1">
    <property type="nucleotide sequence ID" value="NC_008700.1"/>
</dbReference>
<evidence type="ECO:0000313" key="3">
    <source>
        <dbReference type="EMBL" id="ABL99574.1"/>
    </source>
</evidence>
<dbReference type="eggNOG" id="COG1028">
    <property type="taxonomic scope" value="Bacteria"/>
</dbReference>
<evidence type="ECO:0000256" key="1">
    <source>
        <dbReference type="ARBA" id="ARBA00006484"/>
    </source>
</evidence>